<dbReference type="InterPro" id="IPR001387">
    <property type="entry name" value="Cro/C1-type_HTH"/>
</dbReference>
<feature type="non-terminal residue" evidence="2">
    <location>
        <position position="153"/>
    </location>
</feature>
<comment type="caution">
    <text evidence="2">The sequence shown here is derived from an EMBL/GenBank/DDBJ whole genome shotgun (WGS) entry which is preliminary data.</text>
</comment>
<dbReference type="CDD" id="cd00093">
    <property type="entry name" value="HTH_XRE"/>
    <property type="match status" value="1"/>
</dbReference>
<feature type="domain" description="HTH cro/C1-type" evidence="1">
    <location>
        <begin position="9"/>
        <end position="64"/>
    </location>
</feature>
<dbReference type="Pfam" id="PF16158">
    <property type="entry name" value="N_BRCA1_IG"/>
    <property type="match status" value="1"/>
</dbReference>
<dbReference type="RefSeq" id="WP_200260776.1">
    <property type="nucleotide sequence ID" value="NZ_NRSH01000154.1"/>
</dbReference>
<dbReference type="InterPro" id="IPR014057">
    <property type="entry name" value="HI1420"/>
</dbReference>
<gene>
    <name evidence="2" type="ORF">CKO13_10610</name>
</gene>
<name>A0ABS1E6X1_9GAMM</name>
<dbReference type="InterPro" id="IPR032350">
    <property type="entry name" value="Nbr1_FW"/>
</dbReference>
<proteinExistence type="predicted"/>
<evidence type="ECO:0000313" key="2">
    <source>
        <dbReference type="EMBL" id="MBK1727455.1"/>
    </source>
</evidence>
<dbReference type="InterPro" id="IPR013783">
    <property type="entry name" value="Ig-like_fold"/>
</dbReference>
<dbReference type="SUPFAM" id="SSF47413">
    <property type="entry name" value="lambda repressor-like DNA-binding domains"/>
    <property type="match status" value="1"/>
</dbReference>
<dbReference type="SMART" id="SM00530">
    <property type="entry name" value="HTH_XRE"/>
    <property type="match status" value="1"/>
</dbReference>
<dbReference type="EMBL" id="NRSH01000154">
    <property type="protein sequence ID" value="MBK1727455.1"/>
    <property type="molecule type" value="Genomic_DNA"/>
</dbReference>
<accession>A0ABS1E6X1</accession>
<dbReference type="Gene3D" id="1.10.260.40">
    <property type="entry name" value="lambda repressor-like DNA-binding domains"/>
    <property type="match status" value="1"/>
</dbReference>
<evidence type="ECO:0000313" key="3">
    <source>
        <dbReference type="Proteomes" id="UP000738126"/>
    </source>
</evidence>
<dbReference type="Proteomes" id="UP000738126">
    <property type="component" value="Unassembled WGS sequence"/>
</dbReference>
<dbReference type="PROSITE" id="PS50943">
    <property type="entry name" value="HTH_CROC1"/>
    <property type="match status" value="1"/>
</dbReference>
<keyword evidence="3" id="KW-1185">Reference proteome</keyword>
<dbReference type="Gene3D" id="2.60.40.10">
    <property type="entry name" value="Immunoglobulins"/>
    <property type="match status" value="1"/>
</dbReference>
<dbReference type="Pfam" id="PF21716">
    <property type="entry name" value="dnstrm_HI1420"/>
    <property type="match status" value="1"/>
</dbReference>
<organism evidence="2 3">
    <name type="scientific">Halorhodospira neutriphila</name>
    <dbReference type="NCBI Taxonomy" id="168379"/>
    <lineage>
        <taxon>Bacteria</taxon>
        <taxon>Pseudomonadati</taxon>
        <taxon>Pseudomonadota</taxon>
        <taxon>Gammaproteobacteria</taxon>
        <taxon>Chromatiales</taxon>
        <taxon>Ectothiorhodospiraceae</taxon>
        <taxon>Halorhodospira</taxon>
    </lineage>
</organism>
<dbReference type="InterPro" id="IPR010982">
    <property type="entry name" value="Lambda_DNA-bd_dom_sf"/>
</dbReference>
<protein>
    <recommendedName>
        <fullName evidence="1">HTH cro/C1-type domain-containing protein</fullName>
    </recommendedName>
</protein>
<evidence type="ECO:0000259" key="1">
    <source>
        <dbReference type="PROSITE" id="PS50943"/>
    </source>
</evidence>
<reference evidence="2 3" key="1">
    <citation type="journal article" date="2020" name="Microorganisms">
        <title>Osmotic Adaptation and Compatible Solute Biosynthesis of Phototrophic Bacteria as Revealed from Genome Analyses.</title>
        <authorList>
            <person name="Imhoff J.F."/>
            <person name="Rahn T."/>
            <person name="Kunzel S."/>
            <person name="Keller A."/>
            <person name="Neulinger S.C."/>
        </authorList>
    </citation>
    <scope>NUCLEOTIDE SEQUENCE [LARGE SCALE GENOMIC DNA]</scope>
    <source>
        <strain evidence="2 3">DSM 15116</strain>
    </source>
</reference>
<sequence length="153" mass="17209">MQADLEGYIRRAARRRGLRLTEVARRAGLSRQALYDAWQPGRYPSINTIISLAEALELHPLSLLQRLFTDTPQPSVYRVDASGQVDRGTFLDDGGCPDGTQVPAEGRFRKAWILQNTGEQPWRGRRLVCQDGQLRLCTADGHLLRLNPTLTPE</sequence>